<keyword evidence="2" id="KW-0732">Signal</keyword>
<gene>
    <name evidence="3" type="ORF">K504DRAFT_284427</name>
</gene>
<feature type="region of interest" description="Disordered" evidence="1">
    <location>
        <begin position="76"/>
        <end position="115"/>
    </location>
</feature>
<evidence type="ECO:0000256" key="1">
    <source>
        <dbReference type="SAM" id="MobiDB-lite"/>
    </source>
</evidence>
<dbReference type="Proteomes" id="UP000799428">
    <property type="component" value="Unassembled WGS sequence"/>
</dbReference>
<name>A0A6G1K7E4_9PLEO</name>
<dbReference type="AlphaFoldDB" id="A0A6G1K7E4"/>
<feature type="chain" id="PRO_5026160082" description="Secreted protein" evidence="2">
    <location>
        <begin position="28"/>
        <end position="115"/>
    </location>
</feature>
<dbReference type="EMBL" id="MU005771">
    <property type="protein sequence ID" value="KAF2708543.1"/>
    <property type="molecule type" value="Genomic_DNA"/>
</dbReference>
<evidence type="ECO:0000313" key="3">
    <source>
        <dbReference type="EMBL" id="KAF2708543.1"/>
    </source>
</evidence>
<protein>
    <recommendedName>
        <fullName evidence="5">Secreted protein</fullName>
    </recommendedName>
</protein>
<feature type="compositionally biased region" description="Basic residues" evidence="1">
    <location>
        <begin position="95"/>
        <end position="106"/>
    </location>
</feature>
<evidence type="ECO:0008006" key="5">
    <source>
        <dbReference type="Google" id="ProtNLM"/>
    </source>
</evidence>
<feature type="signal peptide" evidence="2">
    <location>
        <begin position="1"/>
        <end position="27"/>
    </location>
</feature>
<keyword evidence="4" id="KW-1185">Reference proteome</keyword>
<reference evidence="3" key="1">
    <citation type="journal article" date="2020" name="Stud. Mycol.">
        <title>101 Dothideomycetes genomes: a test case for predicting lifestyles and emergence of pathogens.</title>
        <authorList>
            <person name="Haridas S."/>
            <person name="Albert R."/>
            <person name="Binder M."/>
            <person name="Bloem J."/>
            <person name="Labutti K."/>
            <person name="Salamov A."/>
            <person name="Andreopoulos B."/>
            <person name="Baker S."/>
            <person name="Barry K."/>
            <person name="Bills G."/>
            <person name="Bluhm B."/>
            <person name="Cannon C."/>
            <person name="Castanera R."/>
            <person name="Culley D."/>
            <person name="Daum C."/>
            <person name="Ezra D."/>
            <person name="Gonzalez J."/>
            <person name="Henrissat B."/>
            <person name="Kuo A."/>
            <person name="Liang C."/>
            <person name="Lipzen A."/>
            <person name="Lutzoni F."/>
            <person name="Magnuson J."/>
            <person name="Mondo S."/>
            <person name="Nolan M."/>
            <person name="Ohm R."/>
            <person name="Pangilinan J."/>
            <person name="Park H.-J."/>
            <person name="Ramirez L."/>
            <person name="Alfaro M."/>
            <person name="Sun H."/>
            <person name="Tritt A."/>
            <person name="Yoshinaga Y."/>
            <person name="Zwiers L.-H."/>
            <person name="Turgeon B."/>
            <person name="Goodwin S."/>
            <person name="Spatafora J."/>
            <person name="Crous P."/>
            <person name="Grigoriev I."/>
        </authorList>
    </citation>
    <scope>NUCLEOTIDE SEQUENCE</scope>
    <source>
        <strain evidence="3">CBS 279.74</strain>
    </source>
</reference>
<feature type="compositionally biased region" description="Basic and acidic residues" evidence="1">
    <location>
        <begin position="76"/>
        <end position="94"/>
    </location>
</feature>
<evidence type="ECO:0000256" key="2">
    <source>
        <dbReference type="SAM" id="SignalP"/>
    </source>
</evidence>
<sequence>MYNHVARLLKFVWIWLWLVSGWFLVVAQPPQPRTYARIHASQPRTHTQIRTCQSVSQSVSQVAASIAKYVCGGREEWKEGKKKEGKKERNEGKKKQGKKERMKGRKQLLPCTHIR</sequence>
<evidence type="ECO:0000313" key="4">
    <source>
        <dbReference type="Proteomes" id="UP000799428"/>
    </source>
</evidence>
<proteinExistence type="predicted"/>
<accession>A0A6G1K7E4</accession>
<organism evidence="3 4">
    <name type="scientific">Pleomassaria siparia CBS 279.74</name>
    <dbReference type="NCBI Taxonomy" id="1314801"/>
    <lineage>
        <taxon>Eukaryota</taxon>
        <taxon>Fungi</taxon>
        <taxon>Dikarya</taxon>
        <taxon>Ascomycota</taxon>
        <taxon>Pezizomycotina</taxon>
        <taxon>Dothideomycetes</taxon>
        <taxon>Pleosporomycetidae</taxon>
        <taxon>Pleosporales</taxon>
        <taxon>Pleomassariaceae</taxon>
        <taxon>Pleomassaria</taxon>
    </lineage>
</organism>